<dbReference type="SUPFAM" id="SSF52540">
    <property type="entry name" value="P-loop containing nucleoside triphosphate hydrolases"/>
    <property type="match status" value="1"/>
</dbReference>
<evidence type="ECO:0000256" key="5">
    <source>
        <dbReference type="PROSITE-ProRule" id="PRU00560"/>
    </source>
</evidence>
<keyword evidence="4 5" id="KW-0067">ATP-binding</keyword>
<dbReference type="InterPro" id="IPR048228">
    <property type="entry name" value="HelD_bacillota"/>
</dbReference>
<dbReference type="InterPro" id="IPR000212">
    <property type="entry name" value="DNA_helicase_UvrD/REP"/>
</dbReference>
<gene>
    <name evidence="7" type="ORF">J2S74_004455</name>
</gene>
<dbReference type="PANTHER" id="PTHR11070">
    <property type="entry name" value="UVRD / RECB / PCRA DNA HELICASE FAMILY MEMBER"/>
    <property type="match status" value="1"/>
</dbReference>
<dbReference type="EC" id="3.6.4.12" evidence="7"/>
<evidence type="ECO:0000256" key="1">
    <source>
        <dbReference type="ARBA" id="ARBA00022741"/>
    </source>
</evidence>
<dbReference type="Pfam" id="PF13538">
    <property type="entry name" value="UvrD_C_2"/>
    <property type="match status" value="1"/>
</dbReference>
<name>A0ABU0A0K6_9BACI</name>
<evidence type="ECO:0000313" key="8">
    <source>
        <dbReference type="Proteomes" id="UP001230005"/>
    </source>
</evidence>
<proteinExistence type="predicted"/>
<reference evidence="7 8" key="1">
    <citation type="submission" date="2023-07" db="EMBL/GenBank/DDBJ databases">
        <title>Genomic Encyclopedia of Type Strains, Phase IV (KMG-IV): sequencing the most valuable type-strain genomes for metagenomic binning, comparative biology and taxonomic classification.</title>
        <authorList>
            <person name="Goeker M."/>
        </authorList>
    </citation>
    <scope>NUCLEOTIDE SEQUENCE [LARGE SCALE GENOMIC DNA]</scope>
    <source>
        <strain evidence="7 8">DSM 9768</strain>
    </source>
</reference>
<evidence type="ECO:0000256" key="4">
    <source>
        <dbReference type="ARBA" id="ARBA00022840"/>
    </source>
</evidence>
<dbReference type="GO" id="GO:0003678">
    <property type="term" value="F:DNA helicase activity"/>
    <property type="evidence" value="ECO:0007669"/>
    <property type="project" value="UniProtKB-EC"/>
</dbReference>
<evidence type="ECO:0000313" key="7">
    <source>
        <dbReference type="EMBL" id="MDQ0257010.1"/>
    </source>
</evidence>
<dbReference type="PANTHER" id="PTHR11070:SF17">
    <property type="entry name" value="DNA HELICASE IV"/>
    <property type="match status" value="1"/>
</dbReference>
<evidence type="ECO:0000256" key="3">
    <source>
        <dbReference type="ARBA" id="ARBA00022806"/>
    </source>
</evidence>
<dbReference type="Pfam" id="PF00580">
    <property type="entry name" value="UvrD-helicase"/>
    <property type="match status" value="1"/>
</dbReference>
<keyword evidence="3 5" id="KW-0347">Helicase</keyword>
<dbReference type="InterPro" id="IPR014016">
    <property type="entry name" value="UvrD-like_ATP-bd"/>
</dbReference>
<sequence>MTEKNEEWQKEQQYVSFVVKEIKRRMKSIIENVGHLKEGIIGLRKTFWEDVTINLDDAHEVGETFTSIKQQAEMLSERERTHKHFYKQMKNLERLKDSPYFGRIDFLEDGEKQPETVYIGIASLMDEKDEDFLIYDWRAPISSLYYNYSPGPAQYEVPEEVIKGNIELKRQYIIRNGEMKSMFDTGVTIGDEMLQEVLSNTANTQMKSIVATIQKEQNEIIRDEKSKYLLVQGVAGSGKTSAALQRVAYLLYRYRGKMDADNIMLFSPNYLFNSYVATVLPELGEENMKQSTFQEYLQFRLGKKFTLDDPFSQLEYLHTSKQEEDYTSRIQGITFKASLKYKELLDKYVKYLSHSGLLFKDITSRGEVLFTAEDIKNYFYSLESSITIPNRVRLTAEWLLKRLAEMEKEERKKDWVLEESELLDKEDYLETYKELQKDSYNEDTFNDLEEEQALLAKKVVRRRFHPVKKRIKQLKFIDIKSLYKQLFHIELVEELGYKPLKNWKEISNLTLQYLEKNELLYEDATPFLYLTDQIEGRKTNTVIRHLFIDEAQDYSPFQLEYLKQLFPNSKMTILGDINQAIYAHSMEAPTLLSEGLYDSKETGRVTLTRSYRSTKQIVEFTKGLNPNGHFIEAFNRQGELPTLTESNYKDELHKGIVSKVHDLLKKGHETIAILCKTAAESREVYEDLKNDLDIHLMDKESHTFNKGVLLLPAYLAKGIEFDAVIIFNASNEIYGDESERKLFYTACTRAMHELHLFTLGNVTHFLDNVDQGTYCETGSSTIL</sequence>
<organism evidence="7 8">
    <name type="scientific">Evansella vedderi</name>
    <dbReference type="NCBI Taxonomy" id="38282"/>
    <lineage>
        <taxon>Bacteria</taxon>
        <taxon>Bacillati</taxon>
        <taxon>Bacillota</taxon>
        <taxon>Bacilli</taxon>
        <taxon>Bacillales</taxon>
        <taxon>Bacillaceae</taxon>
        <taxon>Evansella</taxon>
    </lineage>
</organism>
<accession>A0ABU0A0K6</accession>
<feature type="binding site" evidence="5">
    <location>
        <begin position="233"/>
        <end position="240"/>
    </location>
    <ligand>
        <name>ATP</name>
        <dbReference type="ChEBI" id="CHEBI:30616"/>
    </ligand>
</feature>
<dbReference type="InterPro" id="IPR027417">
    <property type="entry name" value="P-loop_NTPase"/>
</dbReference>
<comment type="caution">
    <text evidence="7">The sequence shown here is derived from an EMBL/GenBank/DDBJ whole genome shotgun (WGS) entry which is preliminary data.</text>
</comment>
<protein>
    <submittedName>
        <fullName evidence="7">DNA helicase-2/ATP-dependent DNA helicase PcrA</fullName>
        <ecNumber evidence="7">3.6.4.12</ecNumber>
    </submittedName>
</protein>
<dbReference type="PROSITE" id="PS51198">
    <property type="entry name" value="UVRD_HELICASE_ATP_BIND"/>
    <property type="match status" value="1"/>
</dbReference>
<dbReference type="RefSeq" id="WP_307330054.1">
    <property type="nucleotide sequence ID" value="NZ_JAUSUG010000022.1"/>
</dbReference>
<keyword evidence="1 5" id="KW-0547">Nucleotide-binding</keyword>
<evidence type="ECO:0000256" key="2">
    <source>
        <dbReference type="ARBA" id="ARBA00022801"/>
    </source>
</evidence>
<dbReference type="Proteomes" id="UP001230005">
    <property type="component" value="Unassembled WGS sequence"/>
</dbReference>
<dbReference type="NCBIfam" id="NF041464">
    <property type="entry name" value="HelD_BACSU"/>
    <property type="match status" value="1"/>
</dbReference>
<keyword evidence="2 5" id="KW-0378">Hydrolase</keyword>
<keyword evidence="8" id="KW-1185">Reference proteome</keyword>
<dbReference type="GO" id="GO:0016787">
    <property type="term" value="F:hydrolase activity"/>
    <property type="evidence" value="ECO:0007669"/>
    <property type="project" value="UniProtKB-KW"/>
</dbReference>
<dbReference type="Gene3D" id="3.40.50.300">
    <property type="entry name" value="P-loop containing nucleotide triphosphate hydrolases"/>
    <property type="match status" value="3"/>
</dbReference>
<dbReference type="EMBL" id="JAUSUG010000022">
    <property type="protein sequence ID" value="MDQ0257010.1"/>
    <property type="molecule type" value="Genomic_DNA"/>
</dbReference>
<dbReference type="InterPro" id="IPR027785">
    <property type="entry name" value="UvrD-like_helicase_C"/>
</dbReference>
<feature type="domain" description="UvrD-like helicase ATP-binding" evidence="6">
    <location>
        <begin position="212"/>
        <end position="614"/>
    </location>
</feature>
<evidence type="ECO:0000259" key="6">
    <source>
        <dbReference type="PROSITE" id="PS51198"/>
    </source>
</evidence>